<dbReference type="Pfam" id="PF03951">
    <property type="entry name" value="Gln-synt_N"/>
    <property type="match status" value="1"/>
</dbReference>
<gene>
    <name evidence="8" type="ORF">DXC78_10965</name>
    <name evidence="7" type="ORF">PND82_01160</name>
</gene>
<dbReference type="PROSITE" id="PS51986">
    <property type="entry name" value="GS_BETA_GRASP"/>
    <property type="match status" value="1"/>
</dbReference>
<dbReference type="PANTHER" id="PTHR43407:SF1">
    <property type="entry name" value="LENGSIN"/>
    <property type="match status" value="1"/>
</dbReference>
<reference evidence="7" key="2">
    <citation type="submission" date="2023-01" db="EMBL/GenBank/DDBJ databases">
        <title>Human gut microbiome strain richness.</title>
        <authorList>
            <person name="Chen-Liaw A."/>
        </authorList>
    </citation>
    <scope>NUCLEOTIDE SEQUENCE</scope>
    <source>
        <strain evidence="7">D8_m1001271B151109d0_201107</strain>
    </source>
</reference>
<dbReference type="Gene3D" id="3.30.590.10">
    <property type="entry name" value="Glutamine synthetase/guanido kinase, catalytic domain"/>
    <property type="match status" value="1"/>
</dbReference>
<comment type="similarity">
    <text evidence="1 3 4">Belongs to the glutamine synthetase family.</text>
</comment>
<dbReference type="AlphaFoldDB" id="A0A3E3DWG0"/>
<evidence type="ECO:0000256" key="2">
    <source>
        <dbReference type="ARBA" id="ARBA00012937"/>
    </source>
</evidence>
<dbReference type="STRING" id="1123313.GCA_000420345_00026"/>
<dbReference type="InterPro" id="IPR036651">
    <property type="entry name" value="Gln_synt_N_sf"/>
</dbReference>
<dbReference type="GO" id="GO:0006542">
    <property type="term" value="P:glutamine biosynthetic process"/>
    <property type="evidence" value="ECO:0007669"/>
    <property type="project" value="InterPro"/>
</dbReference>
<proteinExistence type="inferred from homology"/>
<dbReference type="Gene3D" id="3.10.20.70">
    <property type="entry name" value="Glutamine synthetase, N-terminal domain"/>
    <property type="match status" value="1"/>
</dbReference>
<feature type="domain" description="GS catalytic" evidence="6">
    <location>
        <begin position="107"/>
        <end position="402"/>
    </location>
</feature>
<dbReference type="EC" id="6.3.1.2" evidence="2"/>
<dbReference type="GO" id="GO:0016020">
    <property type="term" value="C:membrane"/>
    <property type="evidence" value="ECO:0007669"/>
    <property type="project" value="TreeGrafter"/>
</dbReference>
<dbReference type="GO" id="GO:0005737">
    <property type="term" value="C:cytoplasm"/>
    <property type="evidence" value="ECO:0007669"/>
    <property type="project" value="TreeGrafter"/>
</dbReference>
<evidence type="ECO:0000259" key="5">
    <source>
        <dbReference type="PROSITE" id="PS51986"/>
    </source>
</evidence>
<dbReference type="EMBL" id="QUSK01000029">
    <property type="protein sequence ID" value="RGD73634.1"/>
    <property type="molecule type" value="Genomic_DNA"/>
</dbReference>
<dbReference type="Pfam" id="PF00120">
    <property type="entry name" value="Gln-synt_C"/>
    <property type="match status" value="1"/>
</dbReference>
<evidence type="ECO:0000313" key="7">
    <source>
        <dbReference type="EMBL" id="MDB7981427.1"/>
    </source>
</evidence>
<protein>
    <recommendedName>
        <fullName evidence="2">glutamine synthetase</fullName>
        <ecNumber evidence="2">6.3.1.2</ecNumber>
    </recommendedName>
</protein>
<dbReference type="SUPFAM" id="SSF55931">
    <property type="entry name" value="Glutamine synthetase/guanido kinase"/>
    <property type="match status" value="1"/>
</dbReference>
<organism evidence="8 9">
    <name type="scientific">Faecalicoccus pleomorphus</name>
    <dbReference type="NCBI Taxonomy" id="1323"/>
    <lineage>
        <taxon>Bacteria</taxon>
        <taxon>Bacillati</taxon>
        <taxon>Bacillota</taxon>
        <taxon>Erysipelotrichia</taxon>
        <taxon>Erysipelotrichales</taxon>
        <taxon>Erysipelotrichaceae</taxon>
        <taxon>Faecalicoccus</taxon>
    </lineage>
</organism>
<evidence type="ECO:0000259" key="6">
    <source>
        <dbReference type="PROSITE" id="PS51987"/>
    </source>
</evidence>
<dbReference type="Proteomes" id="UP001212981">
    <property type="component" value="Unassembled WGS sequence"/>
</dbReference>
<name>A0A3E3DWG0_9FIRM</name>
<dbReference type="Proteomes" id="UP000260721">
    <property type="component" value="Unassembled WGS sequence"/>
</dbReference>
<feature type="domain" description="GS beta-grasp" evidence="5">
    <location>
        <begin position="15"/>
        <end position="100"/>
    </location>
</feature>
<evidence type="ECO:0000256" key="4">
    <source>
        <dbReference type="RuleBase" id="RU000384"/>
    </source>
</evidence>
<evidence type="ECO:0000256" key="1">
    <source>
        <dbReference type="ARBA" id="ARBA00009897"/>
    </source>
</evidence>
<dbReference type="InterPro" id="IPR008146">
    <property type="entry name" value="Gln_synth_cat_dom"/>
</dbReference>
<accession>A0A3E3DWG0</accession>
<evidence type="ECO:0000313" key="8">
    <source>
        <dbReference type="EMBL" id="RGD73634.1"/>
    </source>
</evidence>
<evidence type="ECO:0000313" key="9">
    <source>
        <dbReference type="Proteomes" id="UP000260721"/>
    </source>
</evidence>
<dbReference type="EMBL" id="JAQLXO010000001">
    <property type="protein sequence ID" value="MDB7981427.1"/>
    <property type="molecule type" value="Genomic_DNA"/>
</dbReference>
<dbReference type="GO" id="GO:0004356">
    <property type="term" value="F:glutamine synthetase activity"/>
    <property type="evidence" value="ECO:0007669"/>
    <property type="project" value="UniProtKB-EC"/>
</dbReference>
<evidence type="ECO:0000256" key="3">
    <source>
        <dbReference type="PROSITE-ProRule" id="PRU01330"/>
    </source>
</evidence>
<dbReference type="SMART" id="SM01230">
    <property type="entry name" value="Gln-synt_C"/>
    <property type="match status" value="1"/>
</dbReference>
<dbReference type="InterPro" id="IPR008147">
    <property type="entry name" value="Gln_synt_N"/>
</dbReference>
<dbReference type="PROSITE" id="PS51987">
    <property type="entry name" value="GS_CATALYTIC"/>
    <property type="match status" value="1"/>
</dbReference>
<comment type="caution">
    <text evidence="8">The sequence shown here is derived from an EMBL/GenBank/DDBJ whole genome shotgun (WGS) entry which is preliminary data.</text>
</comment>
<dbReference type="SUPFAM" id="SSF54368">
    <property type="entry name" value="Glutamine synthetase, N-terminal domain"/>
    <property type="match status" value="1"/>
</dbReference>
<sequence length="402" mass="45495">MMYTKEDVLAYVNEENVTFIRLAYFDIYGHQKNISILPDELPRAFAEGISFDASAIAGFGTDIKSDLFLMPDPSTLSILPWRSLDGSVIRMYCDIQYPDGTPFELDTRYLLKQAEQYAKEQGIEIQIGTEFEFYLFLTDEKGQNSHIPLDTAGYMDIAPEDQGEDVRKDICFTLQEMGLHPEASHHEEGPGQNEIDFRYSTPLQAADDAATFKWVVRTVAKANGLIADFDPKPLKEHSGNGMHVNVSVNDSGHLNQTRAFMAGILYRLPEITLFLNPCTESYQRLGECKAPKFVTWSYQNRSQAIRIPAVRNQKKRIELRSPDCTSNPYLVYLLIIYAGIEGILKQREPADPVDLNLYQASTEITSHLTPLPSSLEESSAIAKNSDFIQRVLPKEILKNYLK</sequence>
<dbReference type="InterPro" id="IPR014746">
    <property type="entry name" value="Gln_synth/guanido_kin_cat_dom"/>
</dbReference>
<dbReference type="PANTHER" id="PTHR43407">
    <property type="entry name" value="GLUTAMINE SYNTHETASE"/>
    <property type="match status" value="1"/>
</dbReference>
<reference evidence="8 9" key="1">
    <citation type="submission" date="2018-08" db="EMBL/GenBank/DDBJ databases">
        <title>A genome reference for cultivated species of the human gut microbiota.</title>
        <authorList>
            <person name="Zou Y."/>
            <person name="Xue W."/>
            <person name="Luo G."/>
        </authorList>
    </citation>
    <scope>NUCLEOTIDE SEQUENCE [LARGE SCALE GENOMIC DNA]</scope>
    <source>
        <strain evidence="8 9">TF08-11</strain>
    </source>
</reference>